<dbReference type="NCBIfam" id="TIGR02937">
    <property type="entry name" value="sigma70-ECF"/>
    <property type="match status" value="1"/>
</dbReference>
<gene>
    <name evidence="1" type="ORF">KEG57_38330</name>
</gene>
<reference evidence="1 2" key="1">
    <citation type="submission" date="2021-04" db="EMBL/GenBank/DDBJ databases">
        <title>Genome analysis of Polyangium sp.</title>
        <authorList>
            <person name="Li Y."/>
            <person name="Wang J."/>
        </authorList>
    </citation>
    <scope>NUCLEOTIDE SEQUENCE [LARGE SCALE GENOMIC DNA]</scope>
    <source>
        <strain evidence="1 2">SDU14</strain>
    </source>
</reference>
<dbReference type="Proteomes" id="UP001151081">
    <property type="component" value="Unassembled WGS sequence"/>
</dbReference>
<dbReference type="InterPro" id="IPR013324">
    <property type="entry name" value="RNA_pol_sigma_r3/r4-like"/>
</dbReference>
<dbReference type="Gene3D" id="1.10.10.10">
    <property type="entry name" value="Winged helix-like DNA-binding domain superfamily/Winged helix DNA-binding domain"/>
    <property type="match status" value="1"/>
</dbReference>
<dbReference type="SUPFAM" id="SSF88946">
    <property type="entry name" value="Sigma2 domain of RNA polymerase sigma factors"/>
    <property type="match status" value="1"/>
</dbReference>
<dbReference type="SUPFAM" id="SSF88659">
    <property type="entry name" value="Sigma3 and sigma4 domains of RNA polymerase sigma factors"/>
    <property type="match status" value="1"/>
</dbReference>
<dbReference type="GO" id="GO:0003700">
    <property type="term" value="F:DNA-binding transcription factor activity"/>
    <property type="evidence" value="ECO:0007669"/>
    <property type="project" value="InterPro"/>
</dbReference>
<evidence type="ECO:0000313" key="1">
    <source>
        <dbReference type="EMBL" id="MDC3986397.1"/>
    </source>
</evidence>
<name>A0A9X3X905_9BACT</name>
<dbReference type="CDD" id="cd06171">
    <property type="entry name" value="Sigma70_r4"/>
    <property type="match status" value="1"/>
</dbReference>
<dbReference type="InterPro" id="IPR011745">
    <property type="entry name" value="RNA_pol_sigma70_MYXXA"/>
</dbReference>
<keyword evidence="2" id="KW-1185">Reference proteome</keyword>
<accession>A0A9X3X905</accession>
<dbReference type="EMBL" id="JAGTJJ010000038">
    <property type="protein sequence ID" value="MDC3986397.1"/>
    <property type="molecule type" value="Genomic_DNA"/>
</dbReference>
<dbReference type="Gene3D" id="1.10.1740.10">
    <property type="match status" value="1"/>
</dbReference>
<dbReference type="InterPro" id="IPR036388">
    <property type="entry name" value="WH-like_DNA-bd_sf"/>
</dbReference>
<dbReference type="AlphaFoldDB" id="A0A9X3X905"/>
<sequence>MNDARRPADLLWHHLAPPAREKLGSPAAIGPLLEERLRAAKDAWPAVDLPDAVFVPQIAARLQTAPAPADALASLHISDLYLACACAEGHRAALAAFDARYIATLDRALQRITRGGVSPDDIKQILRQKLLVAEPGRPPKIADYAGRGDLRRWVHAVAVRSGIDALRAEKETPTEEALLDAIELGGDHPELAHLKDTSRAEFKAAFRDALNALPDRERSLLLQYHIDGNSLEELGALYHVVPSTISRSLAKARATLFGRVRVTLMLRMRLTGEEVDSLVRLLQSQFELSTNLLESRRQKPGG</sequence>
<dbReference type="GO" id="GO:0006352">
    <property type="term" value="P:DNA-templated transcription initiation"/>
    <property type="evidence" value="ECO:0007669"/>
    <property type="project" value="InterPro"/>
</dbReference>
<dbReference type="InterPro" id="IPR014284">
    <property type="entry name" value="RNA_pol_sigma-70_dom"/>
</dbReference>
<dbReference type="NCBIfam" id="TIGR03001">
    <property type="entry name" value="Sig-70_gmx1"/>
    <property type="match status" value="1"/>
</dbReference>
<evidence type="ECO:0000313" key="2">
    <source>
        <dbReference type="Proteomes" id="UP001151081"/>
    </source>
</evidence>
<proteinExistence type="predicted"/>
<dbReference type="InterPro" id="IPR013325">
    <property type="entry name" value="RNA_pol_sigma_r2"/>
</dbReference>
<protein>
    <submittedName>
        <fullName evidence="1">Sigma-70 family RNA polymerase sigma factor</fullName>
    </submittedName>
</protein>
<organism evidence="1 2">
    <name type="scientific">Polyangium jinanense</name>
    <dbReference type="NCBI Taxonomy" id="2829994"/>
    <lineage>
        <taxon>Bacteria</taxon>
        <taxon>Pseudomonadati</taxon>
        <taxon>Myxococcota</taxon>
        <taxon>Polyangia</taxon>
        <taxon>Polyangiales</taxon>
        <taxon>Polyangiaceae</taxon>
        <taxon>Polyangium</taxon>
    </lineage>
</organism>
<dbReference type="RefSeq" id="WP_272424456.1">
    <property type="nucleotide sequence ID" value="NZ_JAGTJJ010000038.1"/>
</dbReference>
<comment type="caution">
    <text evidence="1">The sequence shown here is derived from an EMBL/GenBank/DDBJ whole genome shotgun (WGS) entry which is preliminary data.</text>
</comment>